<evidence type="ECO:0000313" key="3">
    <source>
        <dbReference type="Proteomes" id="UP001177670"/>
    </source>
</evidence>
<name>A0AA40FWP0_9HYME</name>
<reference evidence="2" key="1">
    <citation type="submission" date="2021-10" db="EMBL/GenBank/DDBJ databases">
        <title>Melipona bicolor Genome sequencing and assembly.</title>
        <authorList>
            <person name="Araujo N.S."/>
            <person name="Arias M.C."/>
        </authorList>
    </citation>
    <scope>NUCLEOTIDE SEQUENCE</scope>
    <source>
        <strain evidence="2">USP_2M_L1-L4_2017</strain>
        <tissue evidence="2">Whole body</tissue>
    </source>
</reference>
<evidence type="ECO:0000313" key="2">
    <source>
        <dbReference type="EMBL" id="KAK1126764.1"/>
    </source>
</evidence>
<feature type="compositionally biased region" description="Acidic residues" evidence="1">
    <location>
        <begin position="155"/>
        <end position="170"/>
    </location>
</feature>
<gene>
    <name evidence="2" type="ORF">K0M31_004387</name>
</gene>
<organism evidence="2 3">
    <name type="scientific">Melipona bicolor</name>
    <dbReference type="NCBI Taxonomy" id="60889"/>
    <lineage>
        <taxon>Eukaryota</taxon>
        <taxon>Metazoa</taxon>
        <taxon>Ecdysozoa</taxon>
        <taxon>Arthropoda</taxon>
        <taxon>Hexapoda</taxon>
        <taxon>Insecta</taxon>
        <taxon>Pterygota</taxon>
        <taxon>Neoptera</taxon>
        <taxon>Endopterygota</taxon>
        <taxon>Hymenoptera</taxon>
        <taxon>Apocrita</taxon>
        <taxon>Aculeata</taxon>
        <taxon>Apoidea</taxon>
        <taxon>Anthophila</taxon>
        <taxon>Apidae</taxon>
        <taxon>Melipona</taxon>
    </lineage>
</organism>
<feature type="compositionally biased region" description="Polar residues" evidence="1">
    <location>
        <begin position="31"/>
        <end position="52"/>
    </location>
</feature>
<sequence>MRISGRRADAIIRGDKGRVDVVKFPNGDHGSGSQIARNSTAESPRQQQSNRSLPAKSEQAEPIEVTVQTHREFKLAIVSVGRGPPTRLNGGLVKKKRKKRGTRFFTQDPGEKRGGPSCGEFVVTSVKQPAGCRRIDDPGRRDTQRRFERRREEEKGEEEEEEEEASTEEALDGKGAAVGQVKWRVPAGFYAALATGPPCRYLSLSHPFSYRQTSCFPRSC</sequence>
<protein>
    <submittedName>
        <fullName evidence="2">Uncharacterized protein</fullName>
    </submittedName>
</protein>
<dbReference type="EMBL" id="JAHYIQ010000013">
    <property type="protein sequence ID" value="KAK1126764.1"/>
    <property type="molecule type" value="Genomic_DNA"/>
</dbReference>
<feature type="compositionally biased region" description="Basic and acidic residues" evidence="1">
    <location>
        <begin position="133"/>
        <end position="154"/>
    </location>
</feature>
<feature type="region of interest" description="Disordered" evidence="1">
    <location>
        <begin position="14"/>
        <end position="63"/>
    </location>
</feature>
<dbReference type="AlphaFoldDB" id="A0AA40FWP0"/>
<feature type="region of interest" description="Disordered" evidence="1">
    <location>
        <begin position="82"/>
        <end position="175"/>
    </location>
</feature>
<accession>A0AA40FWP0</accession>
<dbReference type="Proteomes" id="UP001177670">
    <property type="component" value="Unassembled WGS sequence"/>
</dbReference>
<evidence type="ECO:0000256" key="1">
    <source>
        <dbReference type="SAM" id="MobiDB-lite"/>
    </source>
</evidence>
<comment type="caution">
    <text evidence="2">The sequence shown here is derived from an EMBL/GenBank/DDBJ whole genome shotgun (WGS) entry which is preliminary data.</text>
</comment>
<proteinExistence type="predicted"/>
<feature type="compositionally biased region" description="Basic residues" evidence="1">
    <location>
        <begin position="93"/>
        <end position="102"/>
    </location>
</feature>
<keyword evidence="3" id="KW-1185">Reference proteome</keyword>